<organism evidence="2 3">
    <name type="scientific">Effrenium voratum</name>
    <dbReference type="NCBI Taxonomy" id="2562239"/>
    <lineage>
        <taxon>Eukaryota</taxon>
        <taxon>Sar</taxon>
        <taxon>Alveolata</taxon>
        <taxon>Dinophyceae</taxon>
        <taxon>Suessiales</taxon>
        <taxon>Symbiodiniaceae</taxon>
        <taxon>Effrenium</taxon>
    </lineage>
</organism>
<dbReference type="Proteomes" id="UP001178507">
    <property type="component" value="Unassembled WGS sequence"/>
</dbReference>
<feature type="non-terminal residue" evidence="2">
    <location>
        <position position="573"/>
    </location>
</feature>
<evidence type="ECO:0000313" key="2">
    <source>
        <dbReference type="EMBL" id="CAJ1392600.1"/>
    </source>
</evidence>
<keyword evidence="3" id="KW-1185">Reference proteome</keyword>
<name>A0AA36ITH3_9DINO</name>
<feature type="compositionally biased region" description="Low complexity" evidence="1">
    <location>
        <begin position="512"/>
        <end position="523"/>
    </location>
</feature>
<dbReference type="EMBL" id="CAUJNA010002367">
    <property type="protein sequence ID" value="CAJ1392600.1"/>
    <property type="molecule type" value="Genomic_DNA"/>
</dbReference>
<feature type="region of interest" description="Disordered" evidence="1">
    <location>
        <begin position="512"/>
        <end position="532"/>
    </location>
</feature>
<comment type="caution">
    <text evidence="2">The sequence shown here is derived from an EMBL/GenBank/DDBJ whole genome shotgun (WGS) entry which is preliminary data.</text>
</comment>
<evidence type="ECO:0000313" key="3">
    <source>
        <dbReference type="Proteomes" id="UP001178507"/>
    </source>
</evidence>
<feature type="compositionally biased region" description="Low complexity" evidence="1">
    <location>
        <begin position="252"/>
        <end position="262"/>
    </location>
</feature>
<proteinExistence type="predicted"/>
<evidence type="ECO:0000256" key="1">
    <source>
        <dbReference type="SAM" id="MobiDB-lite"/>
    </source>
</evidence>
<sequence>GLIICSPRHPLLARVLGEAMMTPQSELASKVKGKGYLTFCRQFYQTLQKGAQLKKLEPGWVDAGPYGWVCLLKEDKLVTDKALQVMQLTKPFLDTDDQFVSLPFDGHIIHSGNKHPAQTEHWLLATRCWGWNQGWKEDRTRADTAFHQAAKGHRAQASAAQERLARVDTVARKVMELYTNQKDKTEYNDLQVQCLVGQGLVFPQAYDALTCVWCRKQEKLFRLQSLAAVFQHFESQSHVRSQDDGGVTHTHPAPQEQQPQVEQEQEPTDEEPVNDPASSGLEWSSDKRLPTSDELLELSKEQQEAILGGSGDLSFNMFSWIRALVSIVYDFNEGLPQYCAEQVLVLSNCVPAEFQQTLQHQTTKQGTSWREFICSLQKTTPVTKNPVLLKFRGKRVEEEVLSSQSKLLGIGYSLLQAALDAWAVAAGHDSKFWEASDVFLMIANCQAIKREQSLRKDARFPDSKFRILRKLADGKEVLAFRVVPTAARQFDNPTINQYYNGNSVKLHRAVVQSQSSHNPQQQPAKRQRHGFPEEPWSCLPAWRSGWHYGWHSEWETGWQDGQHSGWESGWQNR</sequence>
<reference evidence="2" key="1">
    <citation type="submission" date="2023-08" db="EMBL/GenBank/DDBJ databases">
        <authorList>
            <person name="Chen Y."/>
            <person name="Shah S."/>
            <person name="Dougan E. K."/>
            <person name="Thang M."/>
            <person name="Chan C."/>
        </authorList>
    </citation>
    <scope>NUCLEOTIDE SEQUENCE</scope>
</reference>
<feature type="compositionally biased region" description="Acidic residues" evidence="1">
    <location>
        <begin position="263"/>
        <end position="273"/>
    </location>
</feature>
<dbReference type="AlphaFoldDB" id="A0AA36ITH3"/>
<protein>
    <submittedName>
        <fullName evidence="2">Uncharacterized protein</fullName>
    </submittedName>
</protein>
<feature type="region of interest" description="Disordered" evidence="1">
    <location>
        <begin position="239"/>
        <end position="286"/>
    </location>
</feature>
<accession>A0AA36ITH3</accession>
<gene>
    <name evidence="2" type="ORF">EVOR1521_LOCUS17656</name>
</gene>